<feature type="domain" description="RNA polymerase sigma-70 region 2" evidence="7">
    <location>
        <begin position="236"/>
        <end position="302"/>
    </location>
</feature>
<dbReference type="InterPro" id="IPR014284">
    <property type="entry name" value="RNA_pol_sigma-70_dom"/>
</dbReference>
<dbReference type="InterPro" id="IPR013324">
    <property type="entry name" value="RNA_pol_sigma_r3/r4-like"/>
</dbReference>
<evidence type="ECO:0000256" key="3">
    <source>
        <dbReference type="ARBA" id="ARBA00023082"/>
    </source>
</evidence>
<feature type="domain" description="RNA polymerase sigma factor 70 region 4 type 2" evidence="8">
    <location>
        <begin position="334"/>
        <end position="384"/>
    </location>
</feature>
<organism evidence="9 10">
    <name type="scientific">Pseudonocardia dioxanivorans (strain ATCC 55486 / DSM 44775 / JCM 13855 / CB1190)</name>
    <dbReference type="NCBI Taxonomy" id="675635"/>
    <lineage>
        <taxon>Bacteria</taxon>
        <taxon>Bacillati</taxon>
        <taxon>Actinomycetota</taxon>
        <taxon>Actinomycetes</taxon>
        <taxon>Pseudonocardiales</taxon>
        <taxon>Pseudonocardiaceae</taxon>
        <taxon>Pseudonocardia</taxon>
    </lineage>
</organism>
<comment type="similarity">
    <text evidence="1">Belongs to the sigma-70 factor family. ECF subfamily.</text>
</comment>
<evidence type="ECO:0000259" key="7">
    <source>
        <dbReference type="Pfam" id="PF04542"/>
    </source>
</evidence>
<name>F4CVC4_PSEUX</name>
<dbReference type="Pfam" id="PF04542">
    <property type="entry name" value="Sigma70_r2"/>
    <property type="match status" value="1"/>
</dbReference>
<evidence type="ECO:0000256" key="2">
    <source>
        <dbReference type="ARBA" id="ARBA00023015"/>
    </source>
</evidence>
<proteinExistence type="inferred from homology"/>
<evidence type="ECO:0000313" key="9">
    <source>
        <dbReference type="EMBL" id="AEA23188.1"/>
    </source>
</evidence>
<dbReference type="STRING" id="675635.Psed_0936"/>
<keyword evidence="2" id="KW-0805">Transcription regulation</keyword>
<dbReference type="HOGENOM" id="CLU_058992_0_0_11"/>
<dbReference type="KEGG" id="pdx:Psed_0936"/>
<feature type="compositionally biased region" description="Basic and acidic residues" evidence="6">
    <location>
        <begin position="55"/>
        <end position="64"/>
    </location>
</feature>
<keyword evidence="10" id="KW-1185">Reference proteome</keyword>
<dbReference type="Gene3D" id="1.10.1740.10">
    <property type="match status" value="1"/>
</dbReference>
<dbReference type="GO" id="GO:0016987">
    <property type="term" value="F:sigma factor activity"/>
    <property type="evidence" value="ECO:0007669"/>
    <property type="project" value="UniProtKB-KW"/>
</dbReference>
<dbReference type="InterPro" id="IPR039425">
    <property type="entry name" value="RNA_pol_sigma-70-like"/>
</dbReference>
<dbReference type="SUPFAM" id="SSF88946">
    <property type="entry name" value="Sigma2 domain of RNA polymerase sigma factors"/>
    <property type="match status" value="1"/>
</dbReference>
<dbReference type="SUPFAM" id="SSF88659">
    <property type="entry name" value="Sigma3 and sigma4 domains of RNA polymerase sigma factors"/>
    <property type="match status" value="1"/>
</dbReference>
<protein>
    <submittedName>
        <fullName evidence="9">RNA polymerase, sigma-24 subunit, ECF subfamily</fullName>
    </submittedName>
</protein>
<dbReference type="CDD" id="cd06171">
    <property type="entry name" value="Sigma70_r4"/>
    <property type="match status" value="1"/>
</dbReference>
<dbReference type="AlphaFoldDB" id="F4CVC4"/>
<evidence type="ECO:0000259" key="8">
    <source>
        <dbReference type="Pfam" id="PF08281"/>
    </source>
</evidence>
<evidence type="ECO:0000256" key="6">
    <source>
        <dbReference type="SAM" id="MobiDB-lite"/>
    </source>
</evidence>
<feature type="compositionally biased region" description="Low complexity" evidence="6">
    <location>
        <begin position="80"/>
        <end position="89"/>
    </location>
</feature>
<feature type="compositionally biased region" description="Basic and acidic residues" evidence="6">
    <location>
        <begin position="18"/>
        <end position="28"/>
    </location>
</feature>
<dbReference type="PANTHER" id="PTHR43133">
    <property type="entry name" value="RNA POLYMERASE ECF-TYPE SIGMA FACTO"/>
    <property type="match status" value="1"/>
</dbReference>
<dbReference type="eggNOG" id="COG1595">
    <property type="taxonomic scope" value="Bacteria"/>
</dbReference>
<dbReference type="Proteomes" id="UP000007809">
    <property type="component" value="Chromosome"/>
</dbReference>
<dbReference type="InterPro" id="IPR013249">
    <property type="entry name" value="RNA_pol_sigma70_r4_t2"/>
</dbReference>
<evidence type="ECO:0000256" key="5">
    <source>
        <dbReference type="ARBA" id="ARBA00023163"/>
    </source>
</evidence>
<evidence type="ECO:0000256" key="1">
    <source>
        <dbReference type="ARBA" id="ARBA00010641"/>
    </source>
</evidence>
<dbReference type="InterPro" id="IPR007627">
    <property type="entry name" value="RNA_pol_sigma70_r2"/>
</dbReference>
<feature type="region of interest" description="Disordered" evidence="6">
    <location>
        <begin position="1"/>
        <end position="209"/>
    </location>
</feature>
<dbReference type="InterPro" id="IPR013325">
    <property type="entry name" value="RNA_pol_sigma_r2"/>
</dbReference>
<keyword evidence="5" id="KW-0804">Transcription</keyword>
<dbReference type="PANTHER" id="PTHR43133:SF58">
    <property type="entry name" value="ECF RNA POLYMERASE SIGMA FACTOR SIGD"/>
    <property type="match status" value="1"/>
</dbReference>
<dbReference type="GO" id="GO:0003677">
    <property type="term" value="F:DNA binding"/>
    <property type="evidence" value="ECO:0007669"/>
    <property type="project" value="UniProtKB-KW"/>
</dbReference>
<dbReference type="NCBIfam" id="TIGR02937">
    <property type="entry name" value="sigma70-ECF"/>
    <property type="match status" value="1"/>
</dbReference>
<evidence type="ECO:0000313" key="10">
    <source>
        <dbReference type="Proteomes" id="UP000007809"/>
    </source>
</evidence>
<feature type="compositionally biased region" description="Low complexity" evidence="6">
    <location>
        <begin position="126"/>
        <end position="138"/>
    </location>
</feature>
<dbReference type="Gene3D" id="1.10.10.10">
    <property type="entry name" value="Winged helix-like DNA-binding domain superfamily/Winged helix DNA-binding domain"/>
    <property type="match status" value="1"/>
</dbReference>
<dbReference type="InterPro" id="IPR036388">
    <property type="entry name" value="WH-like_DNA-bd_sf"/>
</dbReference>
<keyword evidence="4" id="KW-0238">DNA-binding</keyword>
<feature type="compositionally biased region" description="Acidic residues" evidence="6">
    <location>
        <begin position="8"/>
        <end position="17"/>
    </location>
</feature>
<dbReference type="Pfam" id="PF08281">
    <property type="entry name" value="Sigma70_r4_2"/>
    <property type="match status" value="1"/>
</dbReference>
<dbReference type="EMBL" id="CP002593">
    <property type="protein sequence ID" value="AEA23188.1"/>
    <property type="molecule type" value="Genomic_DNA"/>
</dbReference>
<accession>F4CVC4</accession>
<evidence type="ECO:0000256" key="4">
    <source>
        <dbReference type="ARBA" id="ARBA00023125"/>
    </source>
</evidence>
<feature type="compositionally biased region" description="Basic and acidic residues" evidence="6">
    <location>
        <begin position="146"/>
        <end position="161"/>
    </location>
</feature>
<reference evidence="9 10" key="1">
    <citation type="journal article" date="2011" name="J. Bacteriol.">
        <title>Genome sequence of the 1,4-dioxane-degrading Pseudonocardia dioxanivorans strain CB1190.</title>
        <authorList>
            <person name="Sales C.M."/>
            <person name="Mahendra S."/>
            <person name="Grostern A."/>
            <person name="Parales R.E."/>
            <person name="Goodwin L.A."/>
            <person name="Woyke T."/>
            <person name="Nolan M."/>
            <person name="Lapidus A."/>
            <person name="Chertkov O."/>
            <person name="Ovchinnikova G."/>
            <person name="Sczyrba A."/>
            <person name="Alvarez-Cohen L."/>
        </authorList>
    </citation>
    <scope>NUCLEOTIDE SEQUENCE [LARGE SCALE GENOMIC DNA]</scope>
    <source>
        <strain evidence="10">ATCC 55486 / DSM 44775 / JCM 13855 / CB1190</strain>
    </source>
</reference>
<dbReference type="RefSeq" id="WP_013673128.1">
    <property type="nucleotide sequence ID" value="NC_015312.1"/>
</dbReference>
<dbReference type="GO" id="GO:0006352">
    <property type="term" value="P:DNA-templated transcription initiation"/>
    <property type="evidence" value="ECO:0007669"/>
    <property type="project" value="InterPro"/>
</dbReference>
<keyword evidence="3" id="KW-0731">Sigma factor</keyword>
<gene>
    <name evidence="9" type="ordered locus">Psed_0936</name>
</gene>
<sequence length="393" mass="40908">MHPIGGQDSDDPDDPDPDSGRPRPDGRARFRTARRSRPGSSAAGTGRTGGTGRRRPAERPRPAEPDLADPEPGPGRPQHAGGPADTDAGARGGRAGAGTSTGPRHASSGTGAVERRTRPPGRARPHAGTGRPAGAAPGARGGGPEGPRDDPTRPDDARTDTPDGPDIPDAPDAPDGRGGQAADNEAPPPTGGGGGDGPRPPDTPRGRDDALIDGWARKAADGDKIALRELLILVNPLVVRYCRSHLGAGRVGLSGPEDVAQEVMVAVCRALPGFDRTRNPFMAFVYGIAQNKIADTFRAARRDRTIATDEMPEGADMSGGPEHEALRGDVASRISGMLDRLPDSTRKIMVYRLGLGYSADETAELVGMTAGAVRVAQHRAMQKLRGWATELGY</sequence>